<dbReference type="InterPro" id="IPR032675">
    <property type="entry name" value="LRR_dom_sf"/>
</dbReference>
<name>A0A8T0CMY8_CORYI</name>
<dbReference type="InterPro" id="IPR050905">
    <property type="entry name" value="Plant_NBS-LRR"/>
</dbReference>
<evidence type="ECO:0000313" key="6">
    <source>
        <dbReference type="EMBL" id="KAF7847185.1"/>
    </source>
</evidence>
<gene>
    <name evidence="6" type="ORF">BT93_L3248</name>
</gene>
<reference evidence="6" key="1">
    <citation type="submission" date="2020-05" db="EMBL/GenBank/DDBJ databases">
        <title>WGS assembly of Corymbia citriodora subspecies variegata.</title>
        <authorList>
            <person name="Barry K."/>
            <person name="Hundley H."/>
            <person name="Shu S."/>
            <person name="Jenkins J."/>
            <person name="Grimwood J."/>
            <person name="Baten A."/>
        </authorList>
    </citation>
    <scope>NUCLEOTIDE SEQUENCE</scope>
    <source>
        <strain evidence="6">CV2-018</strain>
    </source>
</reference>
<dbReference type="SUPFAM" id="SSF52540">
    <property type="entry name" value="P-loop containing nucleoside triphosphate hydrolases"/>
    <property type="match status" value="1"/>
</dbReference>
<dbReference type="Gene3D" id="3.40.50.300">
    <property type="entry name" value="P-loop containing nucleotide triphosphate hydrolases"/>
    <property type="match status" value="1"/>
</dbReference>
<evidence type="ECO:0000259" key="5">
    <source>
        <dbReference type="Pfam" id="PF00931"/>
    </source>
</evidence>
<protein>
    <recommendedName>
        <fullName evidence="5">NB-ARC domain-containing protein</fullName>
    </recommendedName>
</protein>
<keyword evidence="3" id="KW-0611">Plant defense</keyword>
<dbReference type="InterPro" id="IPR042197">
    <property type="entry name" value="Apaf_helical"/>
</dbReference>
<proteinExistence type="inferred from homology"/>
<organism evidence="6 7">
    <name type="scientific">Corymbia citriodora subsp. variegata</name>
    <dbReference type="NCBI Taxonomy" id="360336"/>
    <lineage>
        <taxon>Eukaryota</taxon>
        <taxon>Viridiplantae</taxon>
        <taxon>Streptophyta</taxon>
        <taxon>Embryophyta</taxon>
        <taxon>Tracheophyta</taxon>
        <taxon>Spermatophyta</taxon>
        <taxon>Magnoliopsida</taxon>
        <taxon>eudicotyledons</taxon>
        <taxon>Gunneridae</taxon>
        <taxon>Pentapetalae</taxon>
        <taxon>rosids</taxon>
        <taxon>malvids</taxon>
        <taxon>Myrtales</taxon>
        <taxon>Myrtaceae</taxon>
        <taxon>Myrtoideae</taxon>
        <taxon>Eucalypteae</taxon>
        <taxon>Corymbia</taxon>
    </lineage>
</organism>
<sequence length="873" mass="99412">MGETFAASVASNLVSKLLECLFAPIGRQFGYVLRYKNYIKDLENGVKELETARLCVQSSVDEAMYNGKSIHTHVENWLTNVEEEIEKADNLLNSNERAKDACFRGWLPNPMVRHPIGKKVKEMTQVIQGLHKESNNSTFQKVYRENTPKGIVTATTSTARYSHRKEDVLESRASILEDVIKAITDDKVCVIGVYGPGGVGKSTLMEDVESRVKEEQLFDVVATTNVSRNPDIIRIQGEIADALGLNLANRETARGRANILCDRLEKYSEKKILIILDNLWTKLKLKEVGIPCGRDNKVKGCKLLLTSRYQHVLCTEMGSDCEFRLNELKHEEARILFERTIGDRVNDPQFKSFIDRIVGNCGGLPLLIFSVATRLKRGDLTAWRVASTGIEGSDVKSMVELSCNDLGDERIKSLLFVLALNFGRCNIRDTLIYCMGLGLYKKFSKTIENARDKLIMDLSHLRDSSLLLGSDPKWLSVHDLFIDVAISMHDKFIDMEWNALVGRRDFGFKEWSKLQVLDLTGLSFTSLPSSMEFLENIKSLCLDQCHLEDVTVLGKLKGLQFLGILRSTIARLPKEMGELAELRFLDLRGCFMLKIIEPGVLESMVNLEELYMQNSFDLWEAEDKTPRSNASLAEFKNMKKLSTLHIAIPRSATLSRDLPFGKLKMYEILIGDVWNWSNEYNESRTLKLKLDSGNLLHEEWVQRCLQRAQNLHLVGLRDNHSIQDLCFEGFQELKYLHIQNNPSLHYVVHSTEDIQCTAFTKLESLFLENLKNLEKICSGRLALGSFSKLKIVKLDNCENIEISSCHLIKQIVADAEADENGDEIDVDPKVKSCNLRLLTLRNLSEMRSFYKIMDHLVVLFDRRQLRDSIYDQL</sequence>
<evidence type="ECO:0000256" key="3">
    <source>
        <dbReference type="ARBA" id="ARBA00022821"/>
    </source>
</evidence>
<evidence type="ECO:0000256" key="1">
    <source>
        <dbReference type="ARBA" id="ARBA00008894"/>
    </source>
</evidence>
<dbReference type="GO" id="GO:0005524">
    <property type="term" value="F:ATP binding"/>
    <property type="evidence" value="ECO:0007669"/>
    <property type="project" value="UniProtKB-KW"/>
</dbReference>
<keyword evidence="7" id="KW-1185">Reference proteome</keyword>
<dbReference type="SUPFAM" id="SSF52058">
    <property type="entry name" value="L domain-like"/>
    <property type="match status" value="1"/>
</dbReference>
<dbReference type="Gene3D" id="1.10.8.430">
    <property type="entry name" value="Helical domain of apoptotic protease-activating factors"/>
    <property type="match status" value="1"/>
</dbReference>
<dbReference type="PANTHER" id="PTHR33463">
    <property type="entry name" value="NB-ARC DOMAIN-CONTAINING PROTEIN-RELATED"/>
    <property type="match status" value="1"/>
</dbReference>
<dbReference type="GO" id="GO:0043531">
    <property type="term" value="F:ADP binding"/>
    <property type="evidence" value="ECO:0007669"/>
    <property type="project" value="InterPro"/>
</dbReference>
<dbReference type="InterPro" id="IPR027417">
    <property type="entry name" value="P-loop_NTPase"/>
</dbReference>
<feature type="domain" description="NB-ARC" evidence="5">
    <location>
        <begin position="176"/>
        <end position="341"/>
    </location>
</feature>
<dbReference type="Gene3D" id="3.80.10.10">
    <property type="entry name" value="Ribonuclease Inhibitor"/>
    <property type="match status" value="2"/>
</dbReference>
<evidence type="ECO:0000256" key="4">
    <source>
        <dbReference type="ARBA" id="ARBA00022840"/>
    </source>
</evidence>
<accession>A0A8T0CMY8</accession>
<dbReference type="AlphaFoldDB" id="A0A8T0CMY8"/>
<keyword evidence="4" id="KW-0067">ATP-binding</keyword>
<keyword evidence="2" id="KW-0547">Nucleotide-binding</keyword>
<dbReference type="PRINTS" id="PR00364">
    <property type="entry name" value="DISEASERSIST"/>
</dbReference>
<dbReference type="EMBL" id="MU091133">
    <property type="protein sequence ID" value="KAF7847185.1"/>
    <property type="molecule type" value="Genomic_DNA"/>
</dbReference>
<evidence type="ECO:0000256" key="2">
    <source>
        <dbReference type="ARBA" id="ARBA00022741"/>
    </source>
</evidence>
<comment type="caution">
    <text evidence="6">The sequence shown here is derived from an EMBL/GenBank/DDBJ whole genome shotgun (WGS) entry which is preliminary data.</text>
</comment>
<dbReference type="Gramene" id="rna-gnl|WGS:JABURB|Cocit.L3248.1">
    <property type="protein sequence ID" value="cds-KAF7847185.1"/>
    <property type="gene ID" value="gene-BT93_L3248"/>
</dbReference>
<dbReference type="InterPro" id="IPR002182">
    <property type="entry name" value="NB-ARC"/>
</dbReference>
<dbReference type="PANTHER" id="PTHR33463:SF215">
    <property type="entry name" value="NB-ARC DOMAIN DISEASE RESISTANCE PROTEIN"/>
    <property type="match status" value="1"/>
</dbReference>
<evidence type="ECO:0000313" key="7">
    <source>
        <dbReference type="Proteomes" id="UP000806378"/>
    </source>
</evidence>
<dbReference type="Proteomes" id="UP000806378">
    <property type="component" value="Unassembled WGS sequence"/>
</dbReference>
<dbReference type="Pfam" id="PF00931">
    <property type="entry name" value="NB-ARC"/>
    <property type="match status" value="1"/>
</dbReference>
<dbReference type="GO" id="GO:0006952">
    <property type="term" value="P:defense response"/>
    <property type="evidence" value="ECO:0007669"/>
    <property type="project" value="UniProtKB-KW"/>
</dbReference>
<dbReference type="OrthoDB" id="1579323at2759"/>
<comment type="similarity">
    <text evidence="1">Belongs to the disease resistance NB-LRR family.</text>
</comment>